<dbReference type="Gene3D" id="1.10.760.10">
    <property type="entry name" value="Cytochrome c-like domain"/>
    <property type="match status" value="1"/>
</dbReference>
<keyword evidence="4" id="KW-0249">Electron transport</keyword>
<evidence type="ECO:0000256" key="3">
    <source>
        <dbReference type="ARBA" id="ARBA00022723"/>
    </source>
</evidence>
<keyword evidence="1" id="KW-0813">Transport</keyword>
<evidence type="ECO:0000256" key="5">
    <source>
        <dbReference type="ARBA" id="ARBA00023004"/>
    </source>
</evidence>
<dbReference type="PANTHER" id="PTHR33751:SF9">
    <property type="entry name" value="CYTOCHROME C4"/>
    <property type="match status" value="1"/>
</dbReference>
<accession>A0A6N4DTY7</accession>
<organism evidence="8 9">
    <name type="scientific">Candidatus Sedimenticola endophacoides</name>
    <dbReference type="NCBI Taxonomy" id="2548426"/>
    <lineage>
        <taxon>Bacteria</taxon>
        <taxon>Pseudomonadati</taxon>
        <taxon>Pseudomonadota</taxon>
        <taxon>Gammaproteobacteria</taxon>
        <taxon>Chromatiales</taxon>
        <taxon>Sedimenticolaceae</taxon>
        <taxon>Sedimenticola</taxon>
    </lineage>
</organism>
<dbReference type="Pfam" id="PF00034">
    <property type="entry name" value="Cytochrom_C"/>
    <property type="match status" value="1"/>
</dbReference>
<dbReference type="Proteomes" id="UP000250928">
    <property type="component" value="Unassembled WGS sequence"/>
</dbReference>
<comment type="caution">
    <text evidence="8">The sequence shown here is derived from an EMBL/GenBank/DDBJ whole genome shotgun (WGS) entry which is preliminary data.</text>
</comment>
<evidence type="ECO:0000256" key="4">
    <source>
        <dbReference type="ARBA" id="ARBA00022982"/>
    </source>
</evidence>
<dbReference type="InterPro" id="IPR050597">
    <property type="entry name" value="Cytochrome_c_Oxidase_Subunit"/>
</dbReference>
<sequence>MVSTQALAMDGAELYVERTCIACHGAEGRVPVMSMYPALAGQNAPYMVNQMKDIKSGARNNSHSMAMANVMHMISDEEMNTVAEWLAGLPE</sequence>
<proteinExistence type="predicted"/>
<dbReference type="GO" id="GO:0009055">
    <property type="term" value="F:electron transfer activity"/>
    <property type="evidence" value="ECO:0007669"/>
    <property type="project" value="InterPro"/>
</dbReference>
<dbReference type="EMBL" id="PQCO01000227">
    <property type="protein sequence ID" value="PUE00296.1"/>
    <property type="molecule type" value="Genomic_DNA"/>
</dbReference>
<keyword evidence="2 6" id="KW-0349">Heme</keyword>
<evidence type="ECO:0000256" key="2">
    <source>
        <dbReference type="ARBA" id="ARBA00022617"/>
    </source>
</evidence>
<keyword evidence="3 6" id="KW-0479">Metal-binding</keyword>
<name>A0A6N4DTY7_9GAMM</name>
<dbReference type="PROSITE" id="PS51007">
    <property type="entry name" value="CYTC"/>
    <property type="match status" value="1"/>
</dbReference>
<dbReference type="AlphaFoldDB" id="A0A6N4DTY7"/>
<dbReference type="GO" id="GO:0020037">
    <property type="term" value="F:heme binding"/>
    <property type="evidence" value="ECO:0007669"/>
    <property type="project" value="InterPro"/>
</dbReference>
<evidence type="ECO:0000259" key="7">
    <source>
        <dbReference type="PROSITE" id="PS51007"/>
    </source>
</evidence>
<dbReference type="InterPro" id="IPR009056">
    <property type="entry name" value="Cyt_c-like_dom"/>
</dbReference>
<dbReference type="SUPFAM" id="SSF46626">
    <property type="entry name" value="Cytochrome c"/>
    <property type="match status" value="1"/>
</dbReference>
<dbReference type="GO" id="GO:0046872">
    <property type="term" value="F:metal ion binding"/>
    <property type="evidence" value="ECO:0007669"/>
    <property type="project" value="UniProtKB-KW"/>
</dbReference>
<evidence type="ECO:0000256" key="1">
    <source>
        <dbReference type="ARBA" id="ARBA00022448"/>
    </source>
</evidence>
<gene>
    <name evidence="8" type="ORF">C3L24_09485</name>
</gene>
<dbReference type="PANTHER" id="PTHR33751">
    <property type="entry name" value="CBB3-TYPE CYTOCHROME C OXIDASE SUBUNIT FIXP"/>
    <property type="match status" value="1"/>
</dbReference>
<keyword evidence="5 6" id="KW-0408">Iron</keyword>
<dbReference type="InterPro" id="IPR036909">
    <property type="entry name" value="Cyt_c-like_dom_sf"/>
</dbReference>
<evidence type="ECO:0000313" key="9">
    <source>
        <dbReference type="Proteomes" id="UP000250928"/>
    </source>
</evidence>
<evidence type="ECO:0000313" key="8">
    <source>
        <dbReference type="EMBL" id="PUE00296.1"/>
    </source>
</evidence>
<evidence type="ECO:0000256" key="6">
    <source>
        <dbReference type="PROSITE-ProRule" id="PRU00433"/>
    </source>
</evidence>
<protein>
    <submittedName>
        <fullName evidence="8">Cytochrome C</fullName>
    </submittedName>
</protein>
<feature type="domain" description="Cytochrome c" evidence="7">
    <location>
        <begin position="6"/>
        <end position="90"/>
    </location>
</feature>
<reference evidence="8 9" key="1">
    <citation type="submission" date="2018-01" db="EMBL/GenBank/DDBJ databases">
        <title>Novel co-symbiosis in the lucinid bivalve Phacoides pectinatus.</title>
        <authorList>
            <person name="Lim S.J."/>
            <person name="Davis B.G."/>
            <person name="Gill D.E."/>
            <person name="Engel A.S."/>
            <person name="Anderson L.C."/>
            <person name="Campbell B.J."/>
        </authorList>
    </citation>
    <scope>NUCLEOTIDE SEQUENCE [LARGE SCALE GENOMIC DNA]</scope>
    <source>
        <strain evidence="8">N3_P5</strain>
    </source>
</reference>